<evidence type="ECO:0000313" key="2">
    <source>
        <dbReference type="Proteomes" id="UP001138540"/>
    </source>
</evidence>
<gene>
    <name evidence="1" type="ORF">HNP60_001593</name>
</gene>
<organism evidence="1 2">
    <name type="scientific">Sphingobium lignivorans</name>
    <dbReference type="NCBI Taxonomy" id="2735886"/>
    <lineage>
        <taxon>Bacteria</taxon>
        <taxon>Pseudomonadati</taxon>
        <taxon>Pseudomonadota</taxon>
        <taxon>Alphaproteobacteria</taxon>
        <taxon>Sphingomonadales</taxon>
        <taxon>Sphingomonadaceae</taxon>
        <taxon>Sphingobium</taxon>
    </lineage>
</organism>
<dbReference type="RefSeq" id="WP_184215034.1">
    <property type="nucleotide sequence ID" value="NZ_JACHKA010000001.1"/>
</dbReference>
<proteinExistence type="predicted"/>
<keyword evidence="2" id="KW-1185">Reference proteome</keyword>
<dbReference type="Proteomes" id="UP001138540">
    <property type="component" value="Unassembled WGS sequence"/>
</dbReference>
<accession>A0ABR6NEB8</accession>
<name>A0ABR6NEB8_9SPHN</name>
<sequence>MTIIPAYVIDSGFSGKNVFATVTVAPGDKFIAIKSKTKLKACRSPNLEAFFNGVYDACLYDDDGDGSFDRYGANELQGGKKLKNSIPYRASEFIEPTSDSIKQQVIFLGSTKDSLRLSYREFINDMARPAFTEEYIFPLETAFPQIIGFKGVKLTISAINRAGIHYTVDSTP</sequence>
<dbReference type="EMBL" id="JACHKA010000001">
    <property type="protein sequence ID" value="MBB5985619.1"/>
    <property type="molecule type" value="Genomic_DNA"/>
</dbReference>
<evidence type="ECO:0000313" key="1">
    <source>
        <dbReference type="EMBL" id="MBB5985619.1"/>
    </source>
</evidence>
<reference evidence="1 2" key="1">
    <citation type="submission" date="2020-08" db="EMBL/GenBank/DDBJ databases">
        <title>Exploring microbial biodiversity for novel pathways involved in the catabolism of aromatic compounds derived from lignin.</title>
        <authorList>
            <person name="Elkins J."/>
        </authorList>
    </citation>
    <scope>NUCLEOTIDE SEQUENCE [LARGE SCALE GENOMIC DNA]</scope>
    <source>
        <strain evidence="1 2">B1D3A</strain>
    </source>
</reference>
<protein>
    <submittedName>
        <fullName evidence="1">Uncharacterized protein</fullName>
    </submittedName>
</protein>
<comment type="caution">
    <text evidence="1">The sequence shown here is derived from an EMBL/GenBank/DDBJ whole genome shotgun (WGS) entry which is preliminary data.</text>
</comment>